<evidence type="ECO:0000256" key="1">
    <source>
        <dbReference type="ARBA" id="ARBA00004477"/>
    </source>
</evidence>
<organism evidence="10 11">
    <name type="scientific">Ignelater luminosus</name>
    <name type="common">Cucubano</name>
    <name type="synonym">Pyrophorus luminosus</name>
    <dbReference type="NCBI Taxonomy" id="2038154"/>
    <lineage>
        <taxon>Eukaryota</taxon>
        <taxon>Metazoa</taxon>
        <taxon>Ecdysozoa</taxon>
        <taxon>Arthropoda</taxon>
        <taxon>Hexapoda</taxon>
        <taxon>Insecta</taxon>
        <taxon>Pterygota</taxon>
        <taxon>Neoptera</taxon>
        <taxon>Endopterygota</taxon>
        <taxon>Coleoptera</taxon>
        <taxon>Polyphaga</taxon>
        <taxon>Elateriformia</taxon>
        <taxon>Elateroidea</taxon>
        <taxon>Elateridae</taxon>
        <taxon>Agrypninae</taxon>
        <taxon>Pyrophorini</taxon>
        <taxon>Ignelater</taxon>
    </lineage>
</organism>
<evidence type="ECO:0000256" key="7">
    <source>
        <dbReference type="ARBA" id="ARBA00023136"/>
    </source>
</evidence>
<evidence type="ECO:0000256" key="3">
    <source>
        <dbReference type="ARBA" id="ARBA00022692"/>
    </source>
</evidence>
<keyword evidence="6" id="KW-0443">Lipid metabolism</keyword>
<evidence type="ECO:0000256" key="9">
    <source>
        <dbReference type="SAM" id="Phobius"/>
    </source>
</evidence>
<comment type="caution">
    <text evidence="10">The sequence shown here is derived from an EMBL/GenBank/DDBJ whole genome shotgun (WGS) entry which is preliminary data.</text>
</comment>
<dbReference type="GO" id="GO:0005789">
    <property type="term" value="C:endoplasmic reticulum membrane"/>
    <property type="evidence" value="ECO:0007669"/>
    <property type="project" value="UniProtKB-SubCell"/>
</dbReference>
<dbReference type="PANTHER" id="PTHR21212">
    <property type="entry name" value="BERNARDINELLI-SEIP CONGENITAL LIPODYSTROPHY 2 HOMOLOG BSCL2 PROTEIN"/>
    <property type="match status" value="1"/>
</dbReference>
<proteinExistence type="predicted"/>
<dbReference type="GO" id="GO:0006629">
    <property type="term" value="P:lipid metabolic process"/>
    <property type="evidence" value="ECO:0007669"/>
    <property type="project" value="UniProtKB-KW"/>
</dbReference>
<evidence type="ECO:0000313" key="11">
    <source>
        <dbReference type="Proteomes" id="UP000801492"/>
    </source>
</evidence>
<name>A0A8K0C8P4_IGNLU</name>
<accession>A0A8K0C8P4</accession>
<keyword evidence="3 9" id="KW-0812">Transmembrane</keyword>
<keyword evidence="7 9" id="KW-0472">Membrane</keyword>
<evidence type="ECO:0000256" key="6">
    <source>
        <dbReference type="ARBA" id="ARBA00023098"/>
    </source>
</evidence>
<comment type="subcellular location">
    <subcellularLocation>
        <location evidence="1">Endoplasmic reticulum membrane</location>
        <topology evidence="1">Multi-pass membrane protein</topology>
    </subcellularLocation>
</comment>
<dbReference type="InterPro" id="IPR009617">
    <property type="entry name" value="Seipin"/>
</dbReference>
<dbReference type="EMBL" id="VTPC01090893">
    <property type="protein sequence ID" value="KAF2880881.1"/>
    <property type="molecule type" value="Genomic_DNA"/>
</dbReference>
<feature type="compositionally biased region" description="Basic and acidic residues" evidence="8">
    <location>
        <begin position="320"/>
        <end position="335"/>
    </location>
</feature>
<evidence type="ECO:0000256" key="5">
    <source>
        <dbReference type="ARBA" id="ARBA00022989"/>
    </source>
</evidence>
<keyword evidence="4" id="KW-0256">Endoplasmic reticulum</keyword>
<evidence type="ECO:0000256" key="2">
    <source>
        <dbReference type="ARBA" id="ARBA00022064"/>
    </source>
</evidence>
<keyword evidence="11" id="KW-1185">Reference proteome</keyword>
<dbReference type="OrthoDB" id="3990054at2759"/>
<feature type="transmembrane region" description="Helical" evidence="9">
    <location>
        <begin position="58"/>
        <end position="81"/>
    </location>
</feature>
<dbReference type="Pfam" id="PF06775">
    <property type="entry name" value="Seipin"/>
    <property type="match status" value="1"/>
</dbReference>
<evidence type="ECO:0000256" key="4">
    <source>
        <dbReference type="ARBA" id="ARBA00022824"/>
    </source>
</evidence>
<dbReference type="PANTHER" id="PTHR21212:SF0">
    <property type="entry name" value="SEIPIN"/>
    <property type="match status" value="1"/>
</dbReference>
<feature type="transmembrane region" description="Helical" evidence="9">
    <location>
        <begin position="254"/>
        <end position="277"/>
    </location>
</feature>
<sequence>MRKLVCGVWSFIRGPRVFYRQKIKLPIIRFVFDTVQLYKARTKQGINNVRDILFRGTIVASVTSLLVWLSIFMYLAFYFAYVPIISHERPVHLQFKSCENERGICSNPSAHVQLTRRQQLLMFGQPYKVHLELEMPESPSNKELGMFMVCADFRGKDGHLVASSCRSTMLHYKSTLIEFFYTLIFSPFYVFGGVEETQLLHVELFADYEEQEVNQPVTDVYIEIQTRYIQLYSAKFLINAHFSGLRYLMYHWPILSAAIGITSNLFFIAVVCMISWYQLIHSEEYRKYIESKERETHLEYFKGDLDGDSSSSSSFEDDASLLRETGDKESKLKHRQLEERELLEDIKSASS</sequence>
<protein>
    <recommendedName>
        <fullName evidence="2">Seipin</fullName>
    </recommendedName>
</protein>
<keyword evidence="5 9" id="KW-1133">Transmembrane helix</keyword>
<gene>
    <name evidence="10" type="ORF">ILUMI_25297</name>
</gene>
<evidence type="ECO:0000256" key="8">
    <source>
        <dbReference type="SAM" id="MobiDB-lite"/>
    </source>
</evidence>
<dbReference type="AlphaFoldDB" id="A0A8K0C8P4"/>
<feature type="region of interest" description="Disordered" evidence="8">
    <location>
        <begin position="302"/>
        <end position="335"/>
    </location>
</feature>
<evidence type="ECO:0000313" key="10">
    <source>
        <dbReference type="EMBL" id="KAF2880881.1"/>
    </source>
</evidence>
<dbReference type="CDD" id="cd23995">
    <property type="entry name" value="Seipin_BSCL2_like"/>
    <property type="match status" value="1"/>
</dbReference>
<reference evidence="10" key="1">
    <citation type="submission" date="2019-08" db="EMBL/GenBank/DDBJ databases">
        <title>The genome of the North American firefly Photinus pyralis.</title>
        <authorList>
            <consortium name="Photinus pyralis genome working group"/>
            <person name="Fallon T.R."/>
            <person name="Sander Lower S.E."/>
            <person name="Weng J.-K."/>
        </authorList>
    </citation>
    <scope>NUCLEOTIDE SEQUENCE</scope>
    <source>
        <strain evidence="10">TRF0915ILg1</strain>
        <tissue evidence="10">Whole body</tissue>
    </source>
</reference>
<dbReference type="GO" id="GO:0140042">
    <property type="term" value="P:lipid droplet formation"/>
    <property type="evidence" value="ECO:0007669"/>
    <property type="project" value="UniProtKB-ARBA"/>
</dbReference>
<dbReference type="Proteomes" id="UP000801492">
    <property type="component" value="Unassembled WGS sequence"/>
</dbReference>